<comment type="caution">
    <text evidence="3">The sequence shown here is derived from an EMBL/GenBank/DDBJ whole genome shotgun (WGS) entry which is preliminary data.</text>
</comment>
<keyword evidence="4" id="KW-1185">Reference proteome</keyword>
<gene>
    <name evidence="3" type="ORF">Q0590_03555</name>
</gene>
<dbReference type="RefSeq" id="WP_302036098.1">
    <property type="nucleotide sequence ID" value="NZ_JAUKPO010000001.1"/>
</dbReference>
<dbReference type="EMBL" id="JAUKPO010000001">
    <property type="protein sequence ID" value="MDO1445309.1"/>
    <property type="molecule type" value="Genomic_DNA"/>
</dbReference>
<evidence type="ECO:0000256" key="1">
    <source>
        <dbReference type="SAM" id="SignalP"/>
    </source>
</evidence>
<dbReference type="Pfam" id="PF06439">
    <property type="entry name" value="3keto-disac_hyd"/>
    <property type="match status" value="1"/>
</dbReference>
<evidence type="ECO:0000313" key="4">
    <source>
        <dbReference type="Proteomes" id="UP001168528"/>
    </source>
</evidence>
<reference evidence="3" key="1">
    <citation type="submission" date="2023-07" db="EMBL/GenBank/DDBJ databases">
        <title>The genome sequence of Rhodocytophaga aerolata KACC 12507.</title>
        <authorList>
            <person name="Zhang X."/>
        </authorList>
    </citation>
    <scope>NUCLEOTIDE SEQUENCE</scope>
    <source>
        <strain evidence="3">KACC 12507</strain>
    </source>
</reference>
<name>A0ABT8R056_9BACT</name>
<organism evidence="3 4">
    <name type="scientific">Rhodocytophaga aerolata</name>
    <dbReference type="NCBI Taxonomy" id="455078"/>
    <lineage>
        <taxon>Bacteria</taxon>
        <taxon>Pseudomonadati</taxon>
        <taxon>Bacteroidota</taxon>
        <taxon>Cytophagia</taxon>
        <taxon>Cytophagales</taxon>
        <taxon>Rhodocytophagaceae</taxon>
        <taxon>Rhodocytophaga</taxon>
    </lineage>
</organism>
<accession>A0ABT8R056</accession>
<feature type="domain" description="3-keto-alpha-glucoside-1,2-lyase/3-keto-2-hydroxy-glucal hydratase" evidence="2">
    <location>
        <begin position="56"/>
        <end position="197"/>
    </location>
</feature>
<proteinExistence type="predicted"/>
<dbReference type="Proteomes" id="UP001168528">
    <property type="component" value="Unassembled WGS sequence"/>
</dbReference>
<evidence type="ECO:0000259" key="2">
    <source>
        <dbReference type="Pfam" id="PF06439"/>
    </source>
</evidence>
<keyword evidence="1" id="KW-0732">Signal</keyword>
<evidence type="ECO:0000313" key="3">
    <source>
        <dbReference type="EMBL" id="MDO1445309.1"/>
    </source>
</evidence>
<sequence>MKKYATFISLLLLWWSILPAVAQTEDAIPFSSGQWVIEAQDQKIEEYAGKQSLYLRNGAAFLKDVAFTNGIIEFDINFHKQRGFMGVMFRMADKANFEEFYLRSHQSGNPDAMQYTPVNNTLAAWQLYHGEGYSVAFPYAFDEWMHVKLVIAGDQGEVYINNMETPVLFMHDLKREGKPGMIGVKTLGENGRYANFTFTKIDNPVLKGEGKAEPATEPGTVTSWQISPAFHEKQLENKLTLTDADSKTMTWQKLITEKNGLANIATLTGFTKEQNTVFARVSIESDKAQVKKFVFGFSDRVKVFLNNQLLFSGNDDFTSRDYRFLGTIGYFDAVYLPLKKGKNELWLAVSETMGGWGLKGKFETMEGIQVK</sequence>
<feature type="chain" id="PRO_5046116348" description="3-keto-alpha-glucoside-1,2-lyase/3-keto-2-hydroxy-glucal hydratase domain-containing protein" evidence="1">
    <location>
        <begin position="23"/>
        <end position="371"/>
    </location>
</feature>
<feature type="signal peptide" evidence="1">
    <location>
        <begin position="1"/>
        <end position="22"/>
    </location>
</feature>
<dbReference type="InterPro" id="IPR010496">
    <property type="entry name" value="AL/BT2_dom"/>
</dbReference>
<protein>
    <recommendedName>
        <fullName evidence="2">3-keto-alpha-glucoside-1,2-lyase/3-keto-2-hydroxy-glucal hydratase domain-containing protein</fullName>
    </recommendedName>
</protein>
<dbReference type="Gene3D" id="2.60.120.560">
    <property type="entry name" value="Exo-inulinase, domain 1"/>
    <property type="match status" value="1"/>
</dbReference>